<protein>
    <submittedName>
        <fullName evidence="2">Glycosyltransferase involved in cell wall bisynthesis</fullName>
    </submittedName>
</protein>
<evidence type="ECO:0000313" key="3">
    <source>
        <dbReference type="Proteomes" id="UP000199058"/>
    </source>
</evidence>
<dbReference type="Proteomes" id="UP000199058">
    <property type="component" value="Unassembled WGS sequence"/>
</dbReference>
<accession>A0A1I1IEK1</accession>
<dbReference type="RefSeq" id="WP_091963522.1">
    <property type="nucleotide sequence ID" value="NZ_FOLH01000004.1"/>
</dbReference>
<gene>
    <name evidence="2" type="ORF">SAMN05660443_2250</name>
</gene>
<keyword evidence="3" id="KW-1185">Reference proteome</keyword>
<sequence>MRLIQVCLNDEYDAQTQQVELLIHTLAEKKIKQQVVCKKNSVLHHRLKHLRNLHLLPVSHRFSGHYQVPKTGLIHAHDLAAARWAGWQRQLRGNPWLMSWHSADAESTEQLNSRLLNKALAVIVTSFPAELAMRDKAFCPVRRIPDAAITLETNPMKMTELRSHYQGRFVIGHWGHIEQKFGGQLLLVKCAERMQADFPNMVFVILGEGPDYQKLKNKYKDRENIDWVGEPKHPGDYYSVMNLFIDPANRADSMTGLLQAMSFHIPVIASKVSGFAEFISHRSNGMLFKKGDVASLEEMIKVLYNSTQLRTRLTRDANRELKEVSADKIALKHLGVYQALIKSLKAKSG</sequence>
<dbReference type="EMBL" id="FOLH01000004">
    <property type="protein sequence ID" value="SFC32133.1"/>
    <property type="molecule type" value="Genomic_DNA"/>
</dbReference>
<organism evidence="2 3">
    <name type="scientific">Marinospirillum celere</name>
    <dbReference type="NCBI Taxonomy" id="1122252"/>
    <lineage>
        <taxon>Bacteria</taxon>
        <taxon>Pseudomonadati</taxon>
        <taxon>Pseudomonadota</taxon>
        <taxon>Gammaproteobacteria</taxon>
        <taxon>Oceanospirillales</taxon>
        <taxon>Oceanospirillaceae</taxon>
        <taxon>Marinospirillum</taxon>
    </lineage>
</organism>
<dbReference type="InterPro" id="IPR001296">
    <property type="entry name" value="Glyco_trans_1"/>
</dbReference>
<dbReference type="SUPFAM" id="SSF53756">
    <property type="entry name" value="UDP-Glycosyltransferase/glycogen phosphorylase"/>
    <property type="match status" value="1"/>
</dbReference>
<dbReference type="PANTHER" id="PTHR12526">
    <property type="entry name" value="GLYCOSYLTRANSFERASE"/>
    <property type="match status" value="1"/>
</dbReference>
<dbReference type="STRING" id="1122252.SAMN05660443_2250"/>
<feature type="domain" description="Glycosyl transferase family 1" evidence="1">
    <location>
        <begin position="167"/>
        <end position="317"/>
    </location>
</feature>
<proteinExistence type="predicted"/>
<dbReference type="Pfam" id="PF00534">
    <property type="entry name" value="Glycos_transf_1"/>
    <property type="match status" value="1"/>
</dbReference>
<evidence type="ECO:0000313" key="2">
    <source>
        <dbReference type="EMBL" id="SFC32133.1"/>
    </source>
</evidence>
<dbReference type="OrthoDB" id="9795746at2"/>
<keyword evidence="2" id="KW-0808">Transferase</keyword>
<dbReference type="CDD" id="cd03801">
    <property type="entry name" value="GT4_PimA-like"/>
    <property type="match status" value="1"/>
</dbReference>
<dbReference type="PANTHER" id="PTHR12526:SF630">
    <property type="entry name" value="GLYCOSYLTRANSFERASE"/>
    <property type="match status" value="1"/>
</dbReference>
<dbReference type="Gene3D" id="3.40.50.2000">
    <property type="entry name" value="Glycogen Phosphorylase B"/>
    <property type="match status" value="2"/>
</dbReference>
<evidence type="ECO:0000259" key="1">
    <source>
        <dbReference type="Pfam" id="PF00534"/>
    </source>
</evidence>
<dbReference type="AlphaFoldDB" id="A0A1I1IEK1"/>
<reference evidence="2 3" key="1">
    <citation type="submission" date="2016-10" db="EMBL/GenBank/DDBJ databases">
        <authorList>
            <person name="de Groot N.N."/>
        </authorList>
    </citation>
    <scope>NUCLEOTIDE SEQUENCE [LARGE SCALE GENOMIC DNA]</scope>
    <source>
        <strain evidence="2 3">DSM 18438</strain>
    </source>
</reference>
<dbReference type="GO" id="GO:0016740">
    <property type="term" value="F:transferase activity"/>
    <property type="evidence" value="ECO:0007669"/>
    <property type="project" value="UniProtKB-KW"/>
</dbReference>
<name>A0A1I1IEK1_9GAMM</name>